<evidence type="ECO:0000313" key="4">
    <source>
        <dbReference type="Proteomes" id="UP000520770"/>
    </source>
</evidence>
<dbReference type="Proteomes" id="UP000524535">
    <property type="component" value="Unassembled WGS sequence"/>
</dbReference>
<organism evidence="2 5">
    <name type="scientific">Aliirhizobium cellulosilyticum</name>
    <dbReference type="NCBI Taxonomy" id="393664"/>
    <lineage>
        <taxon>Bacteria</taxon>
        <taxon>Pseudomonadati</taxon>
        <taxon>Pseudomonadota</taxon>
        <taxon>Alphaproteobacteria</taxon>
        <taxon>Hyphomicrobiales</taxon>
        <taxon>Rhizobiaceae</taxon>
        <taxon>Aliirhizobium</taxon>
    </lineage>
</organism>
<gene>
    <name evidence="2" type="ORF">GGE31_000311</name>
    <name evidence="1" type="ORF">GGE33_001474</name>
    <name evidence="3" type="ORF">GGE35_000309</name>
</gene>
<comment type="caution">
    <text evidence="2">The sequence shown here is derived from an EMBL/GenBank/DDBJ whole genome shotgun (WGS) entry which is preliminary data.</text>
</comment>
<evidence type="ECO:0000313" key="6">
    <source>
        <dbReference type="Proteomes" id="UP000576087"/>
    </source>
</evidence>
<dbReference type="Proteomes" id="UP000576087">
    <property type="component" value="Unassembled WGS sequence"/>
</dbReference>
<evidence type="ECO:0000313" key="1">
    <source>
        <dbReference type="EMBL" id="MBB4347766.1"/>
    </source>
</evidence>
<evidence type="ECO:0000313" key="5">
    <source>
        <dbReference type="Proteomes" id="UP000524535"/>
    </source>
</evidence>
<evidence type="ECO:0000313" key="2">
    <source>
        <dbReference type="EMBL" id="MBB4409840.1"/>
    </source>
</evidence>
<dbReference type="Proteomes" id="UP000520770">
    <property type="component" value="Unassembled WGS sequence"/>
</dbReference>
<dbReference type="EMBL" id="JACIHM010000001">
    <property type="protein sequence ID" value="MBB4444527.1"/>
    <property type="molecule type" value="Genomic_DNA"/>
</dbReference>
<name>A0A7W6X8N4_9HYPH</name>
<keyword evidence="5" id="KW-1185">Reference proteome</keyword>
<proteinExistence type="predicted"/>
<dbReference type="EMBL" id="JACIGW010000001">
    <property type="protein sequence ID" value="MBB4347766.1"/>
    <property type="molecule type" value="Genomic_DNA"/>
</dbReference>
<dbReference type="AlphaFoldDB" id="A0A7W6X8N4"/>
<protein>
    <submittedName>
        <fullName evidence="2">Uncharacterized protein</fullName>
    </submittedName>
</protein>
<evidence type="ECO:0000313" key="3">
    <source>
        <dbReference type="EMBL" id="MBB4444527.1"/>
    </source>
</evidence>
<sequence length="96" mass="10779">MVWYRGTTYKATYPKLHTSIACIYFIAKEFLTAMKSRMLLGAGSGQLTAASYLPRYFCFLNVISRTGVAAVCANPCPPLFKGYFSICRNYSRHPFG</sequence>
<accession>A0A7W6X8N4</accession>
<dbReference type="EMBL" id="JACIGY010000001">
    <property type="protein sequence ID" value="MBB4409840.1"/>
    <property type="molecule type" value="Genomic_DNA"/>
</dbReference>
<reference evidence="4 5" key="1">
    <citation type="submission" date="2020-08" db="EMBL/GenBank/DDBJ databases">
        <title>Genomic Encyclopedia of Type Strains, Phase IV (KMG-V): Genome sequencing to study the core and pangenomes of soil and plant-associated prokaryotes.</title>
        <authorList>
            <person name="Whitman W."/>
        </authorList>
    </citation>
    <scope>NUCLEOTIDE SEQUENCE [LARGE SCALE GENOMIC DNA]</scope>
    <source>
        <strain evidence="2 5">SEMIA 444</strain>
        <strain evidence="1 4">SEMIA 448</strain>
        <strain evidence="3 6">SEMIA 452</strain>
    </source>
</reference>